<accession>A0A9P3LCI0</accession>
<dbReference type="OrthoDB" id="42889at2759"/>
<organism evidence="1 2">
    <name type="scientific">Phanerochaete sordida</name>
    <dbReference type="NCBI Taxonomy" id="48140"/>
    <lineage>
        <taxon>Eukaryota</taxon>
        <taxon>Fungi</taxon>
        <taxon>Dikarya</taxon>
        <taxon>Basidiomycota</taxon>
        <taxon>Agaricomycotina</taxon>
        <taxon>Agaricomycetes</taxon>
        <taxon>Polyporales</taxon>
        <taxon>Phanerochaetaceae</taxon>
        <taxon>Phanerochaete</taxon>
    </lineage>
</organism>
<evidence type="ECO:0000313" key="1">
    <source>
        <dbReference type="EMBL" id="GJE88902.1"/>
    </source>
</evidence>
<dbReference type="InterPro" id="IPR046341">
    <property type="entry name" value="SET_dom_sf"/>
</dbReference>
<proteinExistence type="predicted"/>
<dbReference type="Gene3D" id="3.90.1410.10">
    <property type="entry name" value="set domain protein methyltransferase, domain 1"/>
    <property type="match status" value="1"/>
</dbReference>
<reference evidence="1 2" key="1">
    <citation type="submission" date="2021-08" db="EMBL/GenBank/DDBJ databases">
        <title>Draft Genome Sequence of Phanerochaete sordida strain YK-624.</title>
        <authorList>
            <person name="Mori T."/>
            <person name="Dohra H."/>
            <person name="Suzuki T."/>
            <person name="Kawagishi H."/>
            <person name="Hirai H."/>
        </authorList>
    </citation>
    <scope>NUCLEOTIDE SEQUENCE [LARGE SCALE GENOMIC DNA]</scope>
    <source>
        <strain evidence="1 2">YK-624</strain>
    </source>
</reference>
<dbReference type="PANTHER" id="PTHR13271">
    <property type="entry name" value="UNCHARACTERIZED PUTATIVE METHYLTRANSFERASE"/>
    <property type="match status" value="1"/>
</dbReference>
<gene>
    <name evidence="1" type="ORF">PsYK624_049900</name>
</gene>
<comment type="caution">
    <text evidence="1">The sequence shown here is derived from an EMBL/GenBank/DDBJ whole genome shotgun (WGS) entry which is preliminary data.</text>
</comment>
<evidence type="ECO:0000313" key="2">
    <source>
        <dbReference type="Proteomes" id="UP000703269"/>
    </source>
</evidence>
<dbReference type="InterPro" id="IPR050600">
    <property type="entry name" value="SETD3_SETD6_MTase"/>
</dbReference>
<sequence>MNGHDTNGHSDYKISHFRQWLVDNGGYIHPQVYFKPVSSGFNVVAHRDIPADAKVVSCPFSLAITPDVARKALAAIFRVNMIAPALEGWTERQLMCSYIVMHHILDGHSAPRELAHRPYIDILPATDKLRTSLHFTPHELELFRGTNVYGATIDRQREWEQEWEMCRTRIAVSNSYLAHRFTWELYLTASTHLSSRAFPSTLLSENPTLLSTPGSYPILLPGVDSLNHARAQPVSWVVNTPQPASSSTADAEASISLVLHTATPAGAELCNNYGPKPNAELILGYGFTLPHNPDDTIVLKIGGLAPDTKWEVGRGARGAEPVWAAVKSAVHAQNRYDVGEDERATYSTEDELWATEVLVEMAEDLLGRLPPDSNVTHDEKAAVRPEVAQMLDHYIEGQRDILHSLMEFAKAKEQTVIERARAEGIEIVDDLVT</sequence>
<dbReference type="SUPFAM" id="SSF82199">
    <property type="entry name" value="SET domain"/>
    <property type="match status" value="1"/>
</dbReference>
<dbReference type="InterPro" id="IPR044432">
    <property type="entry name" value="Set10/Efm1_SET"/>
</dbReference>
<dbReference type="PANTHER" id="PTHR13271:SF147">
    <property type="entry name" value="PROTEIN-LYSINE N-METHYLTRANSFERASE EFM1-RELATED"/>
    <property type="match status" value="1"/>
</dbReference>
<name>A0A9P3LCI0_9APHY</name>
<keyword evidence="2" id="KW-1185">Reference proteome</keyword>
<protein>
    <submittedName>
        <fullName evidence="1">SET domain-containing protein</fullName>
    </submittedName>
</protein>
<dbReference type="Proteomes" id="UP000703269">
    <property type="component" value="Unassembled WGS sequence"/>
</dbReference>
<dbReference type="AlphaFoldDB" id="A0A9P3LCI0"/>
<dbReference type="GO" id="GO:0005634">
    <property type="term" value="C:nucleus"/>
    <property type="evidence" value="ECO:0007669"/>
    <property type="project" value="TreeGrafter"/>
</dbReference>
<dbReference type="EMBL" id="BPQB01000011">
    <property type="protein sequence ID" value="GJE88902.1"/>
    <property type="molecule type" value="Genomic_DNA"/>
</dbReference>
<dbReference type="CDD" id="cd19180">
    <property type="entry name" value="SET_SpSET10-like"/>
    <property type="match status" value="1"/>
</dbReference>
<dbReference type="GO" id="GO:0016279">
    <property type="term" value="F:protein-lysine N-methyltransferase activity"/>
    <property type="evidence" value="ECO:0007669"/>
    <property type="project" value="InterPro"/>
</dbReference>